<dbReference type="PANTHER" id="PTHR43673">
    <property type="entry name" value="NAD(P)H NITROREDUCTASE YDGI-RELATED"/>
    <property type="match status" value="1"/>
</dbReference>
<evidence type="ECO:0000259" key="6">
    <source>
        <dbReference type="Pfam" id="PF00881"/>
    </source>
</evidence>
<feature type="domain" description="Nitroreductase" evidence="6">
    <location>
        <begin position="12"/>
        <end position="200"/>
    </location>
</feature>
<dbReference type="OrthoDB" id="9798230at2"/>
<comment type="cofactor">
    <cofactor evidence="1">
        <name>FMN</name>
        <dbReference type="ChEBI" id="CHEBI:58210"/>
    </cofactor>
</comment>
<organism evidence="7 8">
    <name type="scientific">Streptomyces gilvosporeus</name>
    <dbReference type="NCBI Taxonomy" id="553510"/>
    <lineage>
        <taxon>Bacteria</taxon>
        <taxon>Bacillati</taxon>
        <taxon>Actinomycetota</taxon>
        <taxon>Actinomycetes</taxon>
        <taxon>Kitasatosporales</taxon>
        <taxon>Streptomycetaceae</taxon>
        <taxon>Streptomyces</taxon>
    </lineage>
</organism>
<dbReference type="CDD" id="cd02136">
    <property type="entry name" value="PnbA_NfnB-like"/>
    <property type="match status" value="1"/>
</dbReference>
<comment type="similarity">
    <text evidence="2">Belongs to the nitroreductase family.</text>
</comment>
<evidence type="ECO:0000313" key="7">
    <source>
        <dbReference type="EMBL" id="ARF53715.1"/>
    </source>
</evidence>
<dbReference type="AlphaFoldDB" id="A0A1V0TL95"/>
<dbReference type="InterPro" id="IPR000415">
    <property type="entry name" value="Nitroreductase-like"/>
</dbReference>
<evidence type="ECO:0000256" key="3">
    <source>
        <dbReference type="ARBA" id="ARBA00022630"/>
    </source>
</evidence>
<dbReference type="PANTHER" id="PTHR43673:SF2">
    <property type="entry name" value="NITROREDUCTASE"/>
    <property type="match status" value="1"/>
</dbReference>
<keyword evidence="8" id="KW-1185">Reference proteome</keyword>
<dbReference type="STRING" id="553510.B1H19_05560"/>
<evidence type="ECO:0000313" key="8">
    <source>
        <dbReference type="Proteomes" id="UP000192726"/>
    </source>
</evidence>
<reference evidence="7 8" key="1">
    <citation type="submission" date="2017-04" db="EMBL/GenBank/DDBJ databases">
        <title>Complete Genome Sequence of Streptomyces gilvosporeus F607, a Capable Producer of Natamycin.</title>
        <authorList>
            <person name="Zong G."/>
            <person name="Zhong C."/>
            <person name="Fu J."/>
            <person name="Qin R."/>
            <person name="Cao G."/>
        </authorList>
    </citation>
    <scope>NUCLEOTIDE SEQUENCE [LARGE SCALE GENOMIC DNA]</scope>
    <source>
        <strain evidence="7 8">F607</strain>
    </source>
</reference>
<evidence type="ECO:0000256" key="5">
    <source>
        <dbReference type="ARBA" id="ARBA00023002"/>
    </source>
</evidence>
<dbReference type="KEGG" id="sgv:B1H19_05560"/>
<keyword evidence="3" id="KW-0285">Flavoprotein</keyword>
<dbReference type="SUPFAM" id="SSF55469">
    <property type="entry name" value="FMN-dependent nitroreductase-like"/>
    <property type="match status" value="1"/>
</dbReference>
<dbReference type="InterPro" id="IPR029479">
    <property type="entry name" value="Nitroreductase"/>
</dbReference>
<name>A0A1V0TL95_9ACTN</name>
<evidence type="ECO:0000256" key="1">
    <source>
        <dbReference type="ARBA" id="ARBA00001917"/>
    </source>
</evidence>
<dbReference type="EMBL" id="CP020569">
    <property type="protein sequence ID" value="ARF53715.1"/>
    <property type="molecule type" value="Genomic_DNA"/>
</dbReference>
<evidence type="ECO:0000256" key="4">
    <source>
        <dbReference type="ARBA" id="ARBA00022643"/>
    </source>
</evidence>
<gene>
    <name evidence="7" type="ORF">B1H19_05560</name>
</gene>
<dbReference type="Proteomes" id="UP000192726">
    <property type="component" value="Chromosome"/>
</dbReference>
<proteinExistence type="inferred from homology"/>
<evidence type="ECO:0000256" key="2">
    <source>
        <dbReference type="ARBA" id="ARBA00007118"/>
    </source>
</evidence>
<dbReference type="Pfam" id="PF00881">
    <property type="entry name" value="Nitroreductase"/>
    <property type="match status" value="1"/>
</dbReference>
<dbReference type="RefSeq" id="WP_083103504.1">
    <property type="nucleotide sequence ID" value="NZ_CP020569.1"/>
</dbReference>
<dbReference type="GO" id="GO:0016491">
    <property type="term" value="F:oxidoreductase activity"/>
    <property type="evidence" value="ECO:0007669"/>
    <property type="project" value="UniProtKB-KW"/>
</dbReference>
<keyword evidence="5" id="KW-0560">Oxidoreductase</keyword>
<sequence length="226" mass="23841">MPPPDVVLSAMATRHCKRAFLDRAVPRALLAEVLLAAGQAPSTRNTQLWQATAVSGGALEALVAALCAAFDGGEPPHLEYPGRPPDLGADVERRARDAGSGVLRARGAAVSDATARRALLRDNLHFYGAPVALVCHLPGTAVAGTFLEMGFFLQNVMLGLVAHGLGSCPQASVAGYADILRKELAIGTDRLIVCTLAVGYPDEAAPVNRFVPQRAGLEEFTQWHGW</sequence>
<keyword evidence="4" id="KW-0288">FMN</keyword>
<protein>
    <recommendedName>
        <fullName evidence="6">Nitroreductase domain-containing protein</fullName>
    </recommendedName>
</protein>
<dbReference type="Gene3D" id="3.40.109.10">
    <property type="entry name" value="NADH Oxidase"/>
    <property type="match status" value="1"/>
</dbReference>
<accession>A0A1V0TL95</accession>